<evidence type="ECO:0000256" key="2">
    <source>
        <dbReference type="ARBA" id="ARBA00022491"/>
    </source>
</evidence>
<reference evidence="8 9" key="1">
    <citation type="submission" date="2020-06" db="EMBL/GenBank/DDBJ databases">
        <title>Halomonas sp. QX-1 draft genome sequence.</title>
        <authorList>
            <person name="Qiu X."/>
        </authorList>
    </citation>
    <scope>NUCLEOTIDE SEQUENCE [LARGE SCALE GENOMIC DNA]</scope>
    <source>
        <strain evidence="8 9">QX-1</strain>
    </source>
</reference>
<evidence type="ECO:0000313" key="9">
    <source>
        <dbReference type="Proteomes" id="UP000589984"/>
    </source>
</evidence>
<comment type="similarity">
    <text evidence="1">Belongs to the acetyltransferase family. GNAT subfamily.</text>
</comment>
<keyword evidence="9" id="KW-1185">Reference proteome</keyword>
<evidence type="ECO:0000256" key="6">
    <source>
        <dbReference type="ARBA" id="ARBA00049880"/>
    </source>
</evidence>
<evidence type="ECO:0000256" key="5">
    <source>
        <dbReference type="ARBA" id="ARBA00023315"/>
    </source>
</evidence>
<keyword evidence="5" id="KW-0012">Acyltransferase</keyword>
<keyword evidence="3" id="KW-1277">Toxin-antitoxin system</keyword>
<feature type="domain" description="N-acetyltransferase" evidence="7">
    <location>
        <begin position="92"/>
        <end position="154"/>
    </location>
</feature>
<accession>A0A7Y6RHC1</accession>
<dbReference type="Proteomes" id="UP000589984">
    <property type="component" value="Unassembled WGS sequence"/>
</dbReference>
<keyword evidence="4 8" id="KW-0808">Transferase</keyword>
<dbReference type="RefSeq" id="WP_176305110.1">
    <property type="nucleotide sequence ID" value="NZ_JABWCV010000052.1"/>
</dbReference>
<dbReference type="GO" id="GO:0016747">
    <property type="term" value="F:acyltransferase activity, transferring groups other than amino-acyl groups"/>
    <property type="evidence" value="ECO:0007669"/>
    <property type="project" value="InterPro"/>
</dbReference>
<dbReference type="InterPro" id="IPR016181">
    <property type="entry name" value="Acyl_CoA_acyltransferase"/>
</dbReference>
<evidence type="ECO:0000256" key="3">
    <source>
        <dbReference type="ARBA" id="ARBA00022649"/>
    </source>
</evidence>
<evidence type="ECO:0000256" key="1">
    <source>
        <dbReference type="ARBA" id="ARBA00009342"/>
    </source>
</evidence>
<dbReference type="PANTHER" id="PTHR36449">
    <property type="entry name" value="ACETYLTRANSFERASE-RELATED"/>
    <property type="match status" value="1"/>
</dbReference>
<organism evidence="8 9">
    <name type="scientific">Vreelandella maris</name>
    <dbReference type="NCBI Taxonomy" id="2729617"/>
    <lineage>
        <taxon>Bacteria</taxon>
        <taxon>Pseudomonadati</taxon>
        <taxon>Pseudomonadota</taxon>
        <taxon>Gammaproteobacteria</taxon>
        <taxon>Oceanospirillales</taxon>
        <taxon>Halomonadaceae</taxon>
        <taxon>Vreelandella</taxon>
    </lineage>
</organism>
<proteinExistence type="inferred from homology"/>
<protein>
    <submittedName>
        <fullName evidence="8">GNAT family N-acetyltransferase</fullName>
    </submittedName>
</protein>
<dbReference type="AlphaFoldDB" id="A0A7Y6RHC1"/>
<comment type="caution">
    <text evidence="8">The sequence shown here is derived from an EMBL/GenBank/DDBJ whole genome shotgun (WGS) entry which is preliminary data.</text>
</comment>
<dbReference type="InterPro" id="IPR000182">
    <property type="entry name" value="GNAT_dom"/>
</dbReference>
<evidence type="ECO:0000256" key="4">
    <source>
        <dbReference type="ARBA" id="ARBA00022679"/>
    </source>
</evidence>
<evidence type="ECO:0000313" key="8">
    <source>
        <dbReference type="EMBL" id="NVF16629.1"/>
    </source>
</evidence>
<sequence length="176" mass="19599">MALHHCFVPVNKTQQDLRGFDCGKEEMNLFLKRFSCKHMGLGLSSTWVLPDTPRDKIPGNGVYAPVAAYFTLAQNTVEKEALPIQQSLPRYPTPVALLARLAIDQRYQGKGIGGKSLVTALRKACELCDMGLPAYGLILDVLDDDAMGFYQHFGIFHPLTNDPNRLFVSMKTIRSL</sequence>
<dbReference type="SUPFAM" id="SSF55729">
    <property type="entry name" value="Acyl-CoA N-acyltransferases (Nat)"/>
    <property type="match status" value="1"/>
</dbReference>
<name>A0A7Y6RHC1_9GAMM</name>
<comment type="catalytic activity">
    <reaction evidence="6">
        <text>glycyl-tRNA(Gly) + acetyl-CoA = N-acetylglycyl-tRNA(Gly) + CoA + H(+)</text>
        <dbReference type="Rhea" id="RHEA:81867"/>
        <dbReference type="Rhea" id="RHEA-COMP:9683"/>
        <dbReference type="Rhea" id="RHEA-COMP:19766"/>
        <dbReference type="ChEBI" id="CHEBI:15378"/>
        <dbReference type="ChEBI" id="CHEBI:57287"/>
        <dbReference type="ChEBI" id="CHEBI:57288"/>
        <dbReference type="ChEBI" id="CHEBI:78522"/>
        <dbReference type="ChEBI" id="CHEBI:232036"/>
    </reaction>
</comment>
<gene>
    <name evidence="8" type="ORF">HUO07_21150</name>
</gene>
<dbReference type="Gene3D" id="3.40.630.30">
    <property type="match status" value="1"/>
</dbReference>
<keyword evidence="2" id="KW-0678">Repressor</keyword>
<dbReference type="Pfam" id="PF00583">
    <property type="entry name" value="Acetyltransf_1"/>
    <property type="match status" value="1"/>
</dbReference>
<dbReference type="EMBL" id="JABWCV010000052">
    <property type="protein sequence ID" value="NVF16629.1"/>
    <property type="molecule type" value="Genomic_DNA"/>
</dbReference>
<evidence type="ECO:0000259" key="7">
    <source>
        <dbReference type="Pfam" id="PF00583"/>
    </source>
</evidence>
<dbReference type="PANTHER" id="PTHR36449:SF1">
    <property type="entry name" value="ACETYLTRANSFERASE"/>
    <property type="match status" value="1"/>
</dbReference>